<dbReference type="InterPro" id="IPR036390">
    <property type="entry name" value="WH_DNA-bd_sf"/>
</dbReference>
<protein>
    <submittedName>
        <fullName evidence="2">MarR family transcriptional regulator</fullName>
    </submittedName>
</protein>
<dbReference type="RefSeq" id="WP_328289554.1">
    <property type="nucleotide sequence ID" value="NZ_WMBB01000001.1"/>
</dbReference>
<dbReference type="InterPro" id="IPR036388">
    <property type="entry name" value="WH-like_DNA-bd_sf"/>
</dbReference>
<organism evidence="2 3">
    <name type="scientific">Nocardia aurantiaca</name>
    <dbReference type="NCBI Taxonomy" id="2675850"/>
    <lineage>
        <taxon>Bacteria</taxon>
        <taxon>Bacillati</taxon>
        <taxon>Actinomycetota</taxon>
        <taxon>Actinomycetes</taxon>
        <taxon>Mycobacteriales</taxon>
        <taxon>Nocardiaceae</taxon>
        <taxon>Nocardia</taxon>
    </lineage>
</organism>
<dbReference type="Pfam" id="PF12802">
    <property type="entry name" value="MarR_2"/>
    <property type="match status" value="1"/>
</dbReference>
<name>A0A6I3KS98_9NOCA</name>
<reference evidence="2 3" key="1">
    <citation type="submission" date="2019-11" db="EMBL/GenBank/DDBJ databases">
        <title>Nocardia sp. nov. CT2-14 isolated from soil.</title>
        <authorList>
            <person name="Kanchanasin P."/>
            <person name="Tanasupawat S."/>
            <person name="Yuki M."/>
            <person name="Kudo T."/>
        </authorList>
    </citation>
    <scope>NUCLEOTIDE SEQUENCE [LARGE SCALE GENOMIC DNA]</scope>
    <source>
        <strain evidence="2 3">CT2-14</strain>
    </source>
</reference>
<dbReference type="AlphaFoldDB" id="A0A6I3KS98"/>
<evidence type="ECO:0000313" key="2">
    <source>
        <dbReference type="EMBL" id="MTE11420.1"/>
    </source>
</evidence>
<dbReference type="PROSITE" id="PS50995">
    <property type="entry name" value="HTH_MARR_2"/>
    <property type="match status" value="1"/>
</dbReference>
<dbReference type="Gene3D" id="1.10.10.10">
    <property type="entry name" value="Winged helix-like DNA-binding domain superfamily/Winged helix DNA-binding domain"/>
    <property type="match status" value="1"/>
</dbReference>
<proteinExistence type="predicted"/>
<sequence>MDTRTGRPESTATTPPEAQLSTLLGPLRRAVLRRTRTAEGLPDLPEAQIELLRLLVATGGLAPSRAAAELKVAQSTISNLIRAMTAAGLIERRPLPSDGRGALLVASTRARQLLDRYDRASAAVLRETLRGLPVADRRALQAALPALQRLLVALSE</sequence>
<dbReference type="SUPFAM" id="SSF46785">
    <property type="entry name" value="Winged helix' DNA-binding domain"/>
    <property type="match status" value="1"/>
</dbReference>
<dbReference type="Proteomes" id="UP000432464">
    <property type="component" value="Unassembled WGS sequence"/>
</dbReference>
<dbReference type="SMART" id="SM00347">
    <property type="entry name" value="HTH_MARR"/>
    <property type="match status" value="1"/>
</dbReference>
<dbReference type="PANTHER" id="PTHR39515:SF2">
    <property type="entry name" value="HTH-TYPE TRANSCRIPTIONAL REGULATOR RV0880"/>
    <property type="match status" value="1"/>
</dbReference>
<evidence type="ECO:0000259" key="1">
    <source>
        <dbReference type="PROSITE" id="PS50995"/>
    </source>
</evidence>
<comment type="caution">
    <text evidence="2">The sequence shown here is derived from an EMBL/GenBank/DDBJ whole genome shotgun (WGS) entry which is preliminary data.</text>
</comment>
<dbReference type="PANTHER" id="PTHR39515">
    <property type="entry name" value="CONSERVED PROTEIN"/>
    <property type="match status" value="1"/>
</dbReference>
<feature type="domain" description="HTH marR-type" evidence="1">
    <location>
        <begin position="17"/>
        <end position="149"/>
    </location>
</feature>
<dbReference type="InterPro" id="IPR000835">
    <property type="entry name" value="HTH_MarR-typ"/>
</dbReference>
<gene>
    <name evidence="2" type="ORF">GLP40_01260</name>
</gene>
<dbReference type="EMBL" id="WMBB01000001">
    <property type="protein sequence ID" value="MTE11420.1"/>
    <property type="molecule type" value="Genomic_DNA"/>
</dbReference>
<dbReference type="GO" id="GO:0003700">
    <property type="term" value="F:DNA-binding transcription factor activity"/>
    <property type="evidence" value="ECO:0007669"/>
    <property type="project" value="InterPro"/>
</dbReference>
<keyword evidence="3" id="KW-1185">Reference proteome</keyword>
<accession>A0A6I3KS98</accession>
<evidence type="ECO:0000313" key="3">
    <source>
        <dbReference type="Proteomes" id="UP000432464"/>
    </source>
</evidence>
<dbReference type="InterPro" id="IPR052526">
    <property type="entry name" value="HTH-type_Bedaq_tolerance"/>
</dbReference>